<feature type="signal peptide" evidence="1">
    <location>
        <begin position="1"/>
        <end position="19"/>
    </location>
</feature>
<dbReference type="EMBL" id="JAAARO010000006">
    <property type="protein sequence ID" value="KAF5745999.1"/>
    <property type="molecule type" value="Genomic_DNA"/>
</dbReference>
<keyword evidence="3" id="KW-1185">Reference proteome</keyword>
<feature type="chain" id="PRO_5029665033" evidence="1">
    <location>
        <begin position="20"/>
        <end position="100"/>
    </location>
</feature>
<proteinExistence type="predicted"/>
<keyword evidence="1" id="KW-0732">Signal</keyword>
<evidence type="ECO:0000256" key="1">
    <source>
        <dbReference type="SAM" id="SignalP"/>
    </source>
</evidence>
<organism evidence="2 3">
    <name type="scientific">Tripterygium wilfordii</name>
    <name type="common">Thunder God vine</name>
    <dbReference type="NCBI Taxonomy" id="458696"/>
    <lineage>
        <taxon>Eukaryota</taxon>
        <taxon>Viridiplantae</taxon>
        <taxon>Streptophyta</taxon>
        <taxon>Embryophyta</taxon>
        <taxon>Tracheophyta</taxon>
        <taxon>Spermatophyta</taxon>
        <taxon>Magnoliopsida</taxon>
        <taxon>eudicotyledons</taxon>
        <taxon>Gunneridae</taxon>
        <taxon>Pentapetalae</taxon>
        <taxon>rosids</taxon>
        <taxon>fabids</taxon>
        <taxon>Celastrales</taxon>
        <taxon>Celastraceae</taxon>
        <taxon>Tripterygium</taxon>
    </lineage>
</organism>
<sequence length="100" mass="11607">MLWSEIRFLMSMSTVLVQLFDLSVLCVMLNCSCLSKYEVDHMSEKLGYCVMPSTSQLLFCIATEFRVKLWNHIQLCEGLMVNVILEMLVQSQILYICFLP</sequence>
<gene>
    <name evidence="2" type="ORF">HS088_TW06G00164</name>
</gene>
<accession>A0A7J7DI81</accession>
<name>A0A7J7DI81_TRIWF</name>
<dbReference type="Proteomes" id="UP000593562">
    <property type="component" value="Unassembled WGS sequence"/>
</dbReference>
<comment type="caution">
    <text evidence="2">The sequence shown here is derived from an EMBL/GenBank/DDBJ whole genome shotgun (WGS) entry which is preliminary data.</text>
</comment>
<protein>
    <submittedName>
        <fullName evidence="2">Uncharacterized protein</fullName>
    </submittedName>
</protein>
<dbReference type="AlphaFoldDB" id="A0A7J7DI81"/>
<evidence type="ECO:0000313" key="3">
    <source>
        <dbReference type="Proteomes" id="UP000593562"/>
    </source>
</evidence>
<dbReference type="InParanoid" id="A0A7J7DI81"/>
<reference evidence="2 3" key="1">
    <citation type="journal article" date="2020" name="Nat. Commun.">
        <title>Genome of Tripterygium wilfordii and identification of cytochrome P450 involved in triptolide biosynthesis.</title>
        <authorList>
            <person name="Tu L."/>
            <person name="Su P."/>
            <person name="Zhang Z."/>
            <person name="Gao L."/>
            <person name="Wang J."/>
            <person name="Hu T."/>
            <person name="Zhou J."/>
            <person name="Zhang Y."/>
            <person name="Zhao Y."/>
            <person name="Liu Y."/>
            <person name="Song Y."/>
            <person name="Tong Y."/>
            <person name="Lu Y."/>
            <person name="Yang J."/>
            <person name="Xu C."/>
            <person name="Jia M."/>
            <person name="Peters R.J."/>
            <person name="Huang L."/>
            <person name="Gao W."/>
        </authorList>
    </citation>
    <scope>NUCLEOTIDE SEQUENCE [LARGE SCALE GENOMIC DNA]</scope>
    <source>
        <strain evidence="3">cv. XIE 37</strain>
        <tissue evidence="2">Leaf</tissue>
    </source>
</reference>
<evidence type="ECO:0000313" key="2">
    <source>
        <dbReference type="EMBL" id="KAF5745999.1"/>
    </source>
</evidence>